<sequence length="312" mass="33387">MSFIQLRPQGRPAFLARATRTAKDAQKTAAVPSLEELQQIQSVAEEAARAAGRMILSKVGASVKDTKLNTKDLVTEVDAAAQEIIEGYVRDRFPSHGVLGEESVPPGRKESEKALQEILGKYEVCWIVDPIDGTINFVHGQTLSTVSIGVAFQSEVLIGVIYDPFLDEMFTTIKGQGAYRNGARINVGSEATLHEAVVATGSPPAPRNLAPMLRGIVGIAPLCRTLRALGSAAIMYAWVACGRLTSYFEVDLNSWDHAAGVLLVTEAGGRVTDIDGSPYTIATRAIVASNGLTHNETRQALVDADCIRTDPA</sequence>
<keyword evidence="5 8" id="KW-0378">Hydrolase</keyword>
<dbReference type="GO" id="GO:0046854">
    <property type="term" value="P:phosphatidylinositol phosphate biosynthetic process"/>
    <property type="evidence" value="ECO:0007669"/>
    <property type="project" value="InterPro"/>
</dbReference>
<dbReference type="Pfam" id="PF00459">
    <property type="entry name" value="Inositol_P"/>
    <property type="match status" value="1"/>
</dbReference>
<dbReference type="InterPro" id="IPR020583">
    <property type="entry name" value="Inositol_monoP_metal-BS"/>
</dbReference>
<reference evidence="9 10" key="1">
    <citation type="submission" date="2014-11" db="EMBL/GenBank/DDBJ databases">
        <authorList>
            <person name="Zhu J."/>
            <person name="Qi W."/>
            <person name="Song R."/>
        </authorList>
    </citation>
    <scope>NUCLEOTIDE SEQUENCE [LARGE SCALE GENOMIC DNA]</scope>
</reference>
<evidence type="ECO:0000256" key="1">
    <source>
        <dbReference type="ARBA" id="ARBA00001033"/>
    </source>
</evidence>
<feature type="binding site" evidence="7">
    <location>
        <position position="132"/>
    </location>
    <ligand>
        <name>Mg(2+)</name>
        <dbReference type="ChEBI" id="CHEBI:18420"/>
        <label>1</label>
        <note>catalytic</note>
    </ligand>
</feature>
<dbReference type="Gene3D" id="3.40.190.80">
    <property type="match status" value="1"/>
</dbReference>
<feature type="binding site" evidence="7">
    <location>
        <position position="101"/>
    </location>
    <ligand>
        <name>Mg(2+)</name>
        <dbReference type="ChEBI" id="CHEBI:18420"/>
        <label>1</label>
        <note>catalytic</note>
    </ligand>
</feature>
<dbReference type="InterPro" id="IPR033942">
    <property type="entry name" value="IMPase"/>
</dbReference>
<dbReference type="PANTHER" id="PTHR20854:SF4">
    <property type="entry name" value="INOSITOL-1-MONOPHOSPHATASE-RELATED"/>
    <property type="match status" value="1"/>
</dbReference>
<comment type="pathway">
    <text evidence="8">Polyol metabolism; myo-inositol biosynthesis; myo-inositol from D-glucose 6-phosphate: step 2/2.</text>
</comment>
<evidence type="ECO:0000256" key="8">
    <source>
        <dbReference type="RuleBase" id="RU364068"/>
    </source>
</evidence>
<dbReference type="GO" id="GO:0006021">
    <property type="term" value="P:inositol biosynthetic process"/>
    <property type="evidence" value="ECO:0007669"/>
    <property type="project" value="UniProtKB-UniPathway"/>
</dbReference>
<dbReference type="Proteomes" id="UP000041254">
    <property type="component" value="Unassembled WGS sequence"/>
</dbReference>
<proteinExistence type="inferred from homology"/>
<dbReference type="CDD" id="cd01639">
    <property type="entry name" value="IMPase"/>
    <property type="match status" value="1"/>
</dbReference>
<evidence type="ECO:0000256" key="2">
    <source>
        <dbReference type="ARBA" id="ARBA00001946"/>
    </source>
</evidence>
<dbReference type="InterPro" id="IPR020550">
    <property type="entry name" value="Inositol_monophosphatase_CS"/>
</dbReference>
<evidence type="ECO:0000256" key="5">
    <source>
        <dbReference type="ARBA" id="ARBA00022801"/>
    </source>
</evidence>
<dbReference type="Gene3D" id="3.30.540.10">
    <property type="entry name" value="Fructose-1,6-Bisphosphatase, subunit A, domain 1"/>
    <property type="match status" value="1"/>
</dbReference>
<dbReference type="FunFam" id="3.30.540.10:FF:000003">
    <property type="entry name" value="Inositol-1-monophosphatase"/>
    <property type="match status" value="1"/>
</dbReference>
<dbReference type="OMA" id="QTIHYGR"/>
<comment type="similarity">
    <text evidence="3 8">Belongs to the inositol monophosphatase superfamily.</text>
</comment>
<dbReference type="VEuPathDB" id="CryptoDB:Vbra_8649"/>
<dbReference type="PANTHER" id="PTHR20854">
    <property type="entry name" value="INOSITOL MONOPHOSPHATASE"/>
    <property type="match status" value="1"/>
</dbReference>
<evidence type="ECO:0000313" key="10">
    <source>
        <dbReference type="Proteomes" id="UP000041254"/>
    </source>
</evidence>
<dbReference type="STRING" id="1169540.A0A0G4F0G6"/>
<feature type="binding site" evidence="7">
    <location>
        <position position="131"/>
    </location>
    <ligand>
        <name>Mg(2+)</name>
        <dbReference type="ChEBI" id="CHEBI:18420"/>
        <label>1</label>
        <note>catalytic</note>
    </ligand>
</feature>
<evidence type="ECO:0000256" key="7">
    <source>
        <dbReference type="PIRSR" id="PIRSR600760-2"/>
    </source>
</evidence>
<comment type="cofactor">
    <cofactor evidence="2 7 8">
        <name>Mg(2+)</name>
        <dbReference type="ChEBI" id="CHEBI:18420"/>
    </cofactor>
</comment>
<dbReference type="SUPFAM" id="SSF56655">
    <property type="entry name" value="Carbohydrate phosphatase"/>
    <property type="match status" value="1"/>
</dbReference>
<dbReference type="EMBL" id="CDMY01000353">
    <property type="protein sequence ID" value="CEM04544.1"/>
    <property type="molecule type" value="Genomic_DNA"/>
</dbReference>
<dbReference type="EC" id="3.1.3.25" evidence="8"/>
<dbReference type="GO" id="GO:0046872">
    <property type="term" value="F:metal ion binding"/>
    <property type="evidence" value="ECO:0007669"/>
    <property type="project" value="UniProtKB-KW"/>
</dbReference>
<protein>
    <recommendedName>
        <fullName evidence="8">Inositol-1-monophosphatase</fullName>
        <ecNumber evidence="8">3.1.3.25</ecNumber>
    </recommendedName>
</protein>
<dbReference type="GO" id="GO:0008934">
    <property type="term" value="F:inositol monophosphate 1-phosphatase activity"/>
    <property type="evidence" value="ECO:0007669"/>
    <property type="project" value="InterPro"/>
</dbReference>
<evidence type="ECO:0000313" key="9">
    <source>
        <dbReference type="EMBL" id="CEM04544.1"/>
    </source>
</evidence>
<feature type="binding site" evidence="7">
    <location>
        <position position="129"/>
    </location>
    <ligand>
        <name>Mg(2+)</name>
        <dbReference type="ChEBI" id="CHEBI:18420"/>
        <label>1</label>
        <note>catalytic</note>
    </ligand>
</feature>
<comment type="catalytic activity">
    <reaction evidence="1 8">
        <text>a myo-inositol phosphate + H2O = myo-inositol + phosphate</text>
        <dbReference type="Rhea" id="RHEA:24056"/>
        <dbReference type="ChEBI" id="CHEBI:15377"/>
        <dbReference type="ChEBI" id="CHEBI:17268"/>
        <dbReference type="ChEBI" id="CHEBI:43474"/>
        <dbReference type="ChEBI" id="CHEBI:84139"/>
        <dbReference type="EC" id="3.1.3.25"/>
    </reaction>
</comment>
<dbReference type="OrthoDB" id="10254945at2759"/>
<dbReference type="AlphaFoldDB" id="A0A0G4F0G6"/>
<dbReference type="UniPathway" id="UPA00823">
    <property type="reaction ID" value="UER00788"/>
</dbReference>
<evidence type="ECO:0000256" key="3">
    <source>
        <dbReference type="ARBA" id="ARBA00009759"/>
    </source>
</evidence>
<keyword evidence="10" id="KW-1185">Reference proteome</keyword>
<dbReference type="PRINTS" id="PR00377">
    <property type="entry name" value="IMPHPHTASES"/>
</dbReference>
<feature type="binding site" evidence="7">
    <location>
        <position position="256"/>
    </location>
    <ligand>
        <name>Mg(2+)</name>
        <dbReference type="ChEBI" id="CHEBI:18420"/>
        <label>1</label>
        <note>catalytic</note>
    </ligand>
</feature>
<dbReference type="PROSITE" id="PS00629">
    <property type="entry name" value="IMP_1"/>
    <property type="match status" value="1"/>
</dbReference>
<dbReference type="InterPro" id="IPR000760">
    <property type="entry name" value="Inositol_monophosphatase-like"/>
</dbReference>
<dbReference type="GO" id="GO:0007165">
    <property type="term" value="P:signal transduction"/>
    <property type="evidence" value="ECO:0007669"/>
    <property type="project" value="TreeGrafter"/>
</dbReference>
<gene>
    <name evidence="9" type="ORF">Vbra_8649</name>
</gene>
<evidence type="ECO:0000256" key="6">
    <source>
        <dbReference type="ARBA" id="ARBA00022842"/>
    </source>
</evidence>
<dbReference type="InParanoid" id="A0A0G4F0G6"/>
<name>A0A0G4F0G6_VITBC</name>
<evidence type="ECO:0000256" key="4">
    <source>
        <dbReference type="ARBA" id="ARBA00022723"/>
    </source>
</evidence>
<keyword evidence="4 7" id="KW-0479">Metal-binding</keyword>
<organism evidence="9 10">
    <name type="scientific">Vitrella brassicaformis (strain CCMP3155)</name>
    <dbReference type="NCBI Taxonomy" id="1169540"/>
    <lineage>
        <taxon>Eukaryota</taxon>
        <taxon>Sar</taxon>
        <taxon>Alveolata</taxon>
        <taxon>Colpodellida</taxon>
        <taxon>Vitrellaceae</taxon>
        <taxon>Vitrella</taxon>
    </lineage>
</organism>
<accession>A0A0G4F0G6</accession>
<dbReference type="PhylomeDB" id="A0A0G4F0G6"/>
<dbReference type="PROSITE" id="PS00630">
    <property type="entry name" value="IMP_2"/>
    <property type="match status" value="1"/>
</dbReference>
<keyword evidence="6 7" id="KW-0460">Magnesium</keyword>